<evidence type="ECO:0000259" key="1">
    <source>
        <dbReference type="Pfam" id="PF10536"/>
    </source>
</evidence>
<sequence>MVAGNIDNRIPEGIIIDPVTRELSFSMHLKEILPTFGDSVKIQLYLPRHLYWGTNEGWSLPSSIMVLMERWMATTDTFHLPFGKMTITSVDFAAITGLSFGGWSVVFNDRLLSLSQARLCEQTLELPSSSSPPLLRGKYDTTTSSLKRMATPK</sequence>
<accession>A0A067LAR9</accession>
<dbReference type="EMBL" id="KK914254">
    <property type="protein sequence ID" value="KDP44303.1"/>
    <property type="molecule type" value="Genomic_DNA"/>
</dbReference>
<proteinExistence type="predicted"/>
<protein>
    <recommendedName>
        <fullName evidence="1">Aminotransferase-like plant mobile domain-containing protein</fullName>
    </recommendedName>
</protein>
<keyword evidence="3" id="KW-1185">Reference proteome</keyword>
<dbReference type="AlphaFoldDB" id="A0A067LAR9"/>
<evidence type="ECO:0000313" key="2">
    <source>
        <dbReference type="EMBL" id="KDP44303.1"/>
    </source>
</evidence>
<name>A0A067LAR9_JATCU</name>
<organism evidence="2 3">
    <name type="scientific">Jatropha curcas</name>
    <name type="common">Barbados nut</name>
    <dbReference type="NCBI Taxonomy" id="180498"/>
    <lineage>
        <taxon>Eukaryota</taxon>
        <taxon>Viridiplantae</taxon>
        <taxon>Streptophyta</taxon>
        <taxon>Embryophyta</taxon>
        <taxon>Tracheophyta</taxon>
        <taxon>Spermatophyta</taxon>
        <taxon>Magnoliopsida</taxon>
        <taxon>eudicotyledons</taxon>
        <taxon>Gunneridae</taxon>
        <taxon>Pentapetalae</taxon>
        <taxon>rosids</taxon>
        <taxon>fabids</taxon>
        <taxon>Malpighiales</taxon>
        <taxon>Euphorbiaceae</taxon>
        <taxon>Crotonoideae</taxon>
        <taxon>Jatropheae</taxon>
        <taxon>Jatropha</taxon>
    </lineage>
</organism>
<dbReference type="Pfam" id="PF10536">
    <property type="entry name" value="PMD"/>
    <property type="match status" value="1"/>
</dbReference>
<evidence type="ECO:0000313" key="3">
    <source>
        <dbReference type="Proteomes" id="UP000027138"/>
    </source>
</evidence>
<reference evidence="2 3" key="1">
    <citation type="journal article" date="2014" name="PLoS ONE">
        <title>Global Analysis of Gene Expression Profiles in Physic Nut (Jatropha curcas L.) Seedlings Exposed to Salt Stress.</title>
        <authorList>
            <person name="Zhang L."/>
            <person name="Zhang C."/>
            <person name="Wu P."/>
            <person name="Chen Y."/>
            <person name="Li M."/>
            <person name="Jiang H."/>
            <person name="Wu G."/>
        </authorList>
    </citation>
    <scope>NUCLEOTIDE SEQUENCE [LARGE SCALE GENOMIC DNA]</scope>
    <source>
        <strain evidence="3">cv. GZQX0401</strain>
        <tissue evidence="2">Young leaves</tissue>
    </source>
</reference>
<gene>
    <name evidence="2" type="ORF">JCGZ_19170</name>
</gene>
<dbReference type="Proteomes" id="UP000027138">
    <property type="component" value="Unassembled WGS sequence"/>
</dbReference>
<feature type="domain" description="Aminotransferase-like plant mobile" evidence="1">
    <location>
        <begin position="63"/>
        <end position="124"/>
    </location>
</feature>
<dbReference type="InterPro" id="IPR019557">
    <property type="entry name" value="AminoTfrase-like_pln_mobile"/>
</dbReference>
<dbReference type="OrthoDB" id="1109031at2759"/>